<accession>A0A6M3IDJ0</accession>
<name>A0A6M3IDJ0_9ZZZZ</name>
<sequence length="73" mass="7969">MAGDVVLQGISFTDTGKGELASYVFKGRIGNCTLSINIRGDRIEVERIMSSLGATTLEDIISVDLQPNRQRKL</sequence>
<dbReference type="EMBL" id="MT141163">
    <property type="protein sequence ID" value="QJA55509.1"/>
    <property type="molecule type" value="Genomic_DNA"/>
</dbReference>
<protein>
    <submittedName>
        <fullName evidence="1">Uncharacterized protein</fullName>
    </submittedName>
</protein>
<proteinExistence type="predicted"/>
<reference evidence="1" key="1">
    <citation type="submission" date="2020-03" db="EMBL/GenBank/DDBJ databases">
        <title>The deep terrestrial virosphere.</title>
        <authorList>
            <person name="Holmfeldt K."/>
            <person name="Nilsson E."/>
            <person name="Simone D."/>
            <person name="Lopez-Fernandez M."/>
            <person name="Wu X."/>
            <person name="de Brujin I."/>
            <person name="Lundin D."/>
            <person name="Andersson A."/>
            <person name="Bertilsson S."/>
            <person name="Dopson M."/>
        </authorList>
    </citation>
    <scope>NUCLEOTIDE SEQUENCE</scope>
    <source>
        <strain evidence="1">MM415B02038</strain>
    </source>
</reference>
<evidence type="ECO:0000313" key="1">
    <source>
        <dbReference type="EMBL" id="QJA55509.1"/>
    </source>
</evidence>
<organism evidence="1">
    <name type="scientific">viral metagenome</name>
    <dbReference type="NCBI Taxonomy" id="1070528"/>
    <lineage>
        <taxon>unclassified sequences</taxon>
        <taxon>metagenomes</taxon>
        <taxon>organismal metagenomes</taxon>
    </lineage>
</organism>
<gene>
    <name evidence="1" type="ORF">MM415B02038_0007</name>
</gene>
<dbReference type="AlphaFoldDB" id="A0A6M3IDJ0"/>